<evidence type="ECO:0000256" key="14">
    <source>
        <dbReference type="RuleBase" id="RU000320"/>
    </source>
</evidence>
<accession>A0A941GUE8</accession>
<dbReference type="GO" id="GO:0016020">
    <property type="term" value="C:membrane"/>
    <property type="evidence" value="ECO:0007669"/>
    <property type="project" value="UniProtKB-SubCell"/>
</dbReference>
<dbReference type="Gene3D" id="1.20.5.2700">
    <property type="match status" value="1"/>
</dbReference>
<keyword evidence="4" id="KW-0874">Quinone</keyword>
<feature type="transmembrane region" description="Helical" evidence="15">
    <location>
        <begin position="350"/>
        <end position="370"/>
    </location>
</feature>
<keyword evidence="10 15" id="KW-0472">Membrane</keyword>
<feature type="transmembrane region" description="Helical" evidence="15">
    <location>
        <begin position="91"/>
        <end position="110"/>
    </location>
</feature>
<evidence type="ECO:0000256" key="4">
    <source>
        <dbReference type="ARBA" id="ARBA00022719"/>
    </source>
</evidence>
<feature type="transmembrane region" description="Helical" evidence="15">
    <location>
        <begin position="323"/>
        <end position="344"/>
    </location>
</feature>
<reference evidence="19" key="1">
    <citation type="submission" date="2021-02" db="EMBL/GenBank/DDBJ databases">
        <title>Metagenome analyses of Stigonema ocellatum DSM 106950, Chlorogloea purpurea SAG 13.99 and Gomphosphaeria aponina DSM 107014.</title>
        <authorList>
            <person name="Marter P."/>
            <person name="Huang S."/>
        </authorList>
    </citation>
    <scope>NUCLEOTIDE SEQUENCE</scope>
    <source>
        <strain evidence="19">JP213</strain>
    </source>
</reference>
<dbReference type="Pfam" id="PF01010">
    <property type="entry name" value="Proton_antipo_C"/>
    <property type="match status" value="1"/>
</dbReference>
<dbReference type="InterPro" id="IPR003945">
    <property type="entry name" value="NU5C-like"/>
</dbReference>
<protein>
    <submittedName>
        <fullName evidence="19">NAD(P)H-quinone oxidoreductase subunit 5</fullName>
    </submittedName>
</protein>
<evidence type="ECO:0000256" key="15">
    <source>
        <dbReference type="SAM" id="Phobius"/>
    </source>
</evidence>
<dbReference type="PANTHER" id="PTHR42829:SF2">
    <property type="entry name" value="NADH-UBIQUINONE OXIDOREDUCTASE CHAIN 5"/>
    <property type="match status" value="1"/>
</dbReference>
<feature type="transmembrane region" description="Helical" evidence="15">
    <location>
        <begin position="148"/>
        <end position="166"/>
    </location>
</feature>
<feature type="transmembrane region" description="Helical" evidence="15">
    <location>
        <begin position="178"/>
        <end position="199"/>
    </location>
</feature>
<evidence type="ECO:0000256" key="3">
    <source>
        <dbReference type="ARBA" id="ARBA00022692"/>
    </source>
</evidence>
<feature type="transmembrane region" description="Helical" evidence="15">
    <location>
        <begin position="510"/>
        <end position="530"/>
    </location>
</feature>
<evidence type="ECO:0000313" key="20">
    <source>
        <dbReference type="Proteomes" id="UP000767446"/>
    </source>
</evidence>
<evidence type="ECO:0000256" key="2">
    <source>
        <dbReference type="ARBA" id="ARBA00008200"/>
    </source>
</evidence>
<dbReference type="Pfam" id="PF00361">
    <property type="entry name" value="Proton_antipo_M"/>
    <property type="match status" value="1"/>
</dbReference>
<evidence type="ECO:0000313" key="19">
    <source>
        <dbReference type="EMBL" id="MBR8828512.1"/>
    </source>
</evidence>
<feature type="transmembrane region" description="Helical" evidence="15">
    <location>
        <begin position="390"/>
        <end position="411"/>
    </location>
</feature>
<evidence type="ECO:0000256" key="12">
    <source>
        <dbReference type="ARBA" id="ARBA00047726"/>
    </source>
</evidence>
<dbReference type="GO" id="GO:0015990">
    <property type="term" value="P:electron transport coupled proton transport"/>
    <property type="evidence" value="ECO:0007669"/>
    <property type="project" value="TreeGrafter"/>
</dbReference>
<feature type="transmembrane region" description="Helical" evidence="15">
    <location>
        <begin position="39"/>
        <end position="60"/>
    </location>
</feature>
<keyword evidence="6" id="KW-0618">Plastoquinone</keyword>
<name>A0A941GUE8_9CHRO</name>
<dbReference type="Pfam" id="PF00662">
    <property type="entry name" value="Proton_antipo_N"/>
    <property type="match status" value="1"/>
</dbReference>
<dbReference type="NCBIfam" id="TIGR01974">
    <property type="entry name" value="NDH_I_L"/>
    <property type="match status" value="1"/>
</dbReference>
<feature type="domain" description="NADH:quinone oxidoreductase/Mrp antiporter transmembrane" evidence="16">
    <location>
        <begin position="141"/>
        <end position="437"/>
    </location>
</feature>
<dbReference type="PANTHER" id="PTHR42829">
    <property type="entry name" value="NADH-UBIQUINONE OXIDOREDUCTASE CHAIN 5"/>
    <property type="match status" value="1"/>
</dbReference>
<feature type="transmembrane region" description="Helical" evidence="15">
    <location>
        <begin position="667"/>
        <end position="685"/>
    </location>
</feature>
<dbReference type="GO" id="GO:0048038">
    <property type="term" value="F:quinone binding"/>
    <property type="evidence" value="ECO:0007669"/>
    <property type="project" value="UniProtKB-KW"/>
</dbReference>
<dbReference type="GO" id="GO:0003954">
    <property type="term" value="F:NADH dehydrogenase activity"/>
    <property type="evidence" value="ECO:0007669"/>
    <property type="project" value="TreeGrafter"/>
</dbReference>
<feature type="transmembrane region" description="Helical" evidence="15">
    <location>
        <begin position="219"/>
        <end position="239"/>
    </location>
</feature>
<keyword evidence="8 15" id="KW-1133">Transmembrane helix</keyword>
<feature type="domain" description="NADH:ubiquinone/plastoquinone oxidoreductase chloroplast chain 5 C-terminal" evidence="18">
    <location>
        <begin position="499"/>
        <end position="633"/>
    </location>
</feature>
<comment type="function">
    <text evidence="11">NDH-1 shuttles electrons from NAD(P)H, via FMN and iron-sulfur (Fe-S) centers, to quinones in the respiratory chain. The immediate electron acceptor for the enzyme in this species is believed to be plastoquinone. Couples the redox reaction to proton translocation (for every two electrons transferred, four hydrogen ions are translocated across the cytoplasmic membrane), and thus conserves the redox energy in a proton gradient.</text>
</comment>
<evidence type="ECO:0000256" key="11">
    <source>
        <dbReference type="ARBA" id="ARBA00025624"/>
    </source>
</evidence>
<dbReference type="InterPro" id="IPR001750">
    <property type="entry name" value="ND/Mrp_TM"/>
</dbReference>
<keyword evidence="3 14" id="KW-0812">Transmembrane</keyword>
<evidence type="ECO:0000256" key="9">
    <source>
        <dbReference type="ARBA" id="ARBA00023027"/>
    </source>
</evidence>
<dbReference type="NCBIfam" id="NF005626">
    <property type="entry name" value="PRK07376.1"/>
    <property type="match status" value="1"/>
</dbReference>
<sequence length="686" mass="74990">MEPLYQYAPLIPVLPLVGAMLVGLGLISFNKATNSLRQLNAVFIISLLGAAMVLSFAILWSQIQGHPAYTRTIEWATAGSFDLRMGYTIDHLSALMLVIVTTVAFLVMIYTDGYMAHDPGYVRFYAYLSIFSSSMLGLVVSTNLVQVYIFWELVGMCSYLLIGFWYDRKAAADAAQKAFVVNRVGDFGLLLGMLGLYWATGSFEFEVMGERLEELVSSGMLGAGLVAIFAILVFLGPVAKSAQFPLHVWLPDAMEGPTPISALIHAATMVAAGVFLVARMYPVFENIPVAMNVIAWTGAFTAFLGATIALTQNDIKKGLAYSTVSQLGYMVMAMGIGAYSAGLFHLMTHAYFKAMLFLCSGSVIHGMEGVVGHDPVLAQDMRIMGGLRKFMPLTSLSFLVGTLAICGIPPFAGFWSKDEILGLAFEANPALWIVGWSTAGMTAFYMFRMYFMTFEGDFRGNEMSIREKLLAAVGVEQPAFGPGAMDVKELEHETHDEYGHHASSPHESPLTMTLPLLILAVPSLMIGWVGKPWENLFEEFIYPPGESAAEALAEATHFDLTEFLIMGGNSVGIALIGITIASLMYFQGKIAPAAIAKKYPALYQFSLNKWYFDELYDKLFVQGCRRLARQIMEVDFRVVDGAVNLTGLATLVSGEGLKYLENGRAQFYALIVFAAVLGFVIVFSVT</sequence>
<dbReference type="AlphaFoldDB" id="A0A941GUE8"/>
<feature type="transmembrane region" description="Helical" evidence="15">
    <location>
        <begin position="563"/>
        <end position="586"/>
    </location>
</feature>
<comment type="catalytic activity">
    <reaction evidence="13">
        <text>a plastoquinone + NADH + (n+1) H(+)(in) = a plastoquinol + NAD(+) + n H(+)(out)</text>
        <dbReference type="Rhea" id="RHEA:42608"/>
        <dbReference type="Rhea" id="RHEA-COMP:9561"/>
        <dbReference type="Rhea" id="RHEA-COMP:9562"/>
        <dbReference type="ChEBI" id="CHEBI:15378"/>
        <dbReference type="ChEBI" id="CHEBI:17757"/>
        <dbReference type="ChEBI" id="CHEBI:57540"/>
        <dbReference type="ChEBI" id="CHEBI:57945"/>
        <dbReference type="ChEBI" id="CHEBI:62192"/>
    </reaction>
</comment>
<dbReference type="GO" id="GO:0012505">
    <property type="term" value="C:endomembrane system"/>
    <property type="evidence" value="ECO:0007669"/>
    <property type="project" value="UniProtKB-SubCell"/>
</dbReference>
<evidence type="ECO:0000259" key="18">
    <source>
        <dbReference type="Pfam" id="PF01010"/>
    </source>
</evidence>
<dbReference type="EMBL" id="JADQBC010000074">
    <property type="protein sequence ID" value="MBR8828512.1"/>
    <property type="molecule type" value="Genomic_DNA"/>
</dbReference>
<proteinExistence type="inferred from homology"/>
<keyword evidence="5" id="KW-0521">NADP</keyword>
<feature type="domain" description="NADH-Ubiquinone oxidoreductase (complex I) chain 5 N-terminal" evidence="17">
    <location>
        <begin position="75"/>
        <end position="125"/>
    </location>
</feature>
<dbReference type="InterPro" id="IPR001516">
    <property type="entry name" value="Proton_antipo_N"/>
</dbReference>
<organism evidence="19 20">
    <name type="scientific">Gomphosphaeria aponina SAG 52.96 = DSM 107014</name>
    <dbReference type="NCBI Taxonomy" id="1521640"/>
    <lineage>
        <taxon>Bacteria</taxon>
        <taxon>Bacillati</taxon>
        <taxon>Cyanobacteriota</taxon>
        <taxon>Cyanophyceae</taxon>
        <taxon>Oscillatoriophycideae</taxon>
        <taxon>Chroococcales</taxon>
        <taxon>Gomphosphaeriaceae</taxon>
        <taxon>Gomphosphaeria</taxon>
    </lineage>
</organism>
<evidence type="ECO:0000259" key="16">
    <source>
        <dbReference type="Pfam" id="PF00361"/>
    </source>
</evidence>
<dbReference type="PRINTS" id="PR01434">
    <property type="entry name" value="NADHDHGNASE5"/>
</dbReference>
<dbReference type="InterPro" id="IPR018393">
    <property type="entry name" value="NADHpl_OxRdtase_5_subgr"/>
</dbReference>
<evidence type="ECO:0000259" key="17">
    <source>
        <dbReference type="Pfam" id="PF00662"/>
    </source>
</evidence>
<evidence type="ECO:0000256" key="8">
    <source>
        <dbReference type="ARBA" id="ARBA00022989"/>
    </source>
</evidence>
<evidence type="ECO:0000256" key="10">
    <source>
        <dbReference type="ARBA" id="ARBA00023136"/>
    </source>
</evidence>
<keyword evidence="9" id="KW-0520">NAD</keyword>
<dbReference type="PRINTS" id="PR01435">
    <property type="entry name" value="NPOXDRDTASE5"/>
</dbReference>
<feature type="transmembrane region" description="Helical" evidence="15">
    <location>
        <begin position="431"/>
        <end position="451"/>
    </location>
</feature>
<comment type="catalytic activity">
    <reaction evidence="12">
        <text>a plastoquinone + NADPH + (n+1) H(+)(in) = a plastoquinol + NADP(+) + n H(+)(out)</text>
        <dbReference type="Rhea" id="RHEA:42612"/>
        <dbReference type="Rhea" id="RHEA-COMP:9561"/>
        <dbReference type="Rhea" id="RHEA-COMP:9562"/>
        <dbReference type="ChEBI" id="CHEBI:15378"/>
        <dbReference type="ChEBI" id="CHEBI:17757"/>
        <dbReference type="ChEBI" id="CHEBI:57783"/>
        <dbReference type="ChEBI" id="CHEBI:58349"/>
        <dbReference type="ChEBI" id="CHEBI:62192"/>
    </reaction>
</comment>
<dbReference type="GO" id="GO:0042773">
    <property type="term" value="P:ATP synthesis coupled electron transport"/>
    <property type="evidence" value="ECO:0007669"/>
    <property type="project" value="InterPro"/>
</dbReference>
<feature type="transmembrane region" description="Helical" evidence="15">
    <location>
        <begin position="122"/>
        <end position="142"/>
    </location>
</feature>
<feature type="transmembrane region" description="Helical" evidence="15">
    <location>
        <begin position="293"/>
        <end position="311"/>
    </location>
</feature>
<evidence type="ECO:0000256" key="1">
    <source>
        <dbReference type="ARBA" id="ARBA00004127"/>
    </source>
</evidence>
<evidence type="ECO:0000256" key="13">
    <source>
        <dbReference type="ARBA" id="ARBA00048026"/>
    </source>
</evidence>
<evidence type="ECO:0000256" key="6">
    <source>
        <dbReference type="ARBA" id="ARBA00022957"/>
    </source>
</evidence>
<dbReference type="InterPro" id="IPR002128">
    <property type="entry name" value="NADH_UbQ_OxRdtase_chlpt_su5_C"/>
</dbReference>
<dbReference type="Proteomes" id="UP000767446">
    <property type="component" value="Unassembled WGS sequence"/>
</dbReference>
<dbReference type="NCBIfam" id="NF005141">
    <property type="entry name" value="PRK06590.1"/>
    <property type="match status" value="1"/>
</dbReference>
<dbReference type="GO" id="GO:0008137">
    <property type="term" value="F:NADH dehydrogenase (ubiquinone) activity"/>
    <property type="evidence" value="ECO:0007669"/>
    <property type="project" value="InterPro"/>
</dbReference>
<gene>
    <name evidence="19" type="ORF">DSM107014_11540</name>
</gene>
<keyword evidence="7" id="KW-1278">Translocase</keyword>
<comment type="caution">
    <text evidence="19">The sequence shown here is derived from an EMBL/GenBank/DDBJ whole genome shotgun (WGS) entry which is preliminary data.</text>
</comment>
<comment type="similarity">
    <text evidence="2">Belongs to the complex I subunit 5 family.</text>
</comment>
<feature type="transmembrane region" description="Helical" evidence="15">
    <location>
        <begin position="260"/>
        <end position="281"/>
    </location>
</feature>
<evidence type="ECO:0000256" key="7">
    <source>
        <dbReference type="ARBA" id="ARBA00022967"/>
    </source>
</evidence>
<evidence type="ECO:0000256" key="5">
    <source>
        <dbReference type="ARBA" id="ARBA00022857"/>
    </source>
</evidence>
<feature type="transmembrane region" description="Helical" evidence="15">
    <location>
        <begin position="6"/>
        <end position="27"/>
    </location>
</feature>
<comment type="subcellular location">
    <subcellularLocation>
        <location evidence="1">Endomembrane system</location>
        <topology evidence="1">Multi-pass membrane protein</topology>
    </subcellularLocation>
    <subcellularLocation>
        <location evidence="14">Membrane</location>
        <topology evidence="14">Multi-pass membrane protein</topology>
    </subcellularLocation>
</comment>